<gene>
    <name evidence="3" type="ORF">ACH5RR_014528</name>
</gene>
<evidence type="ECO:0000256" key="1">
    <source>
        <dbReference type="SAM" id="MobiDB-lite"/>
    </source>
</evidence>
<reference evidence="3 4" key="1">
    <citation type="submission" date="2024-11" db="EMBL/GenBank/DDBJ databases">
        <title>A near-complete genome assembly of Cinchona calisaya.</title>
        <authorList>
            <person name="Lian D.C."/>
            <person name="Zhao X.W."/>
            <person name="Wei L."/>
        </authorList>
    </citation>
    <scope>NUCLEOTIDE SEQUENCE [LARGE SCALE GENOMIC DNA]</scope>
    <source>
        <tissue evidence="3">Nenye</tissue>
    </source>
</reference>
<accession>A0ABD3A349</accession>
<dbReference type="EMBL" id="JBJUIK010000006">
    <property type="protein sequence ID" value="KAL3526156.1"/>
    <property type="molecule type" value="Genomic_DNA"/>
</dbReference>
<organism evidence="3 4">
    <name type="scientific">Cinchona calisaya</name>
    <dbReference type="NCBI Taxonomy" id="153742"/>
    <lineage>
        <taxon>Eukaryota</taxon>
        <taxon>Viridiplantae</taxon>
        <taxon>Streptophyta</taxon>
        <taxon>Embryophyta</taxon>
        <taxon>Tracheophyta</taxon>
        <taxon>Spermatophyta</taxon>
        <taxon>Magnoliopsida</taxon>
        <taxon>eudicotyledons</taxon>
        <taxon>Gunneridae</taxon>
        <taxon>Pentapetalae</taxon>
        <taxon>asterids</taxon>
        <taxon>lamiids</taxon>
        <taxon>Gentianales</taxon>
        <taxon>Rubiaceae</taxon>
        <taxon>Cinchonoideae</taxon>
        <taxon>Cinchoneae</taxon>
        <taxon>Cinchona</taxon>
    </lineage>
</organism>
<keyword evidence="4" id="KW-1185">Reference proteome</keyword>
<evidence type="ECO:0000313" key="3">
    <source>
        <dbReference type="EMBL" id="KAL3526156.1"/>
    </source>
</evidence>
<evidence type="ECO:0000313" key="4">
    <source>
        <dbReference type="Proteomes" id="UP001630127"/>
    </source>
</evidence>
<name>A0ABD3A349_9GENT</name>
<feature type="region of interest" description="Disordered" evidence="1">
    <location>
        <begin position="67"/>
        <end position="90"/>
    </location>
</feature>
<feature type="domain" description="DUF7950" evidence="2">
    <location>
        <begin position="156"/>
        <end position="296"/>
    </location>
</feature>
<dbReference type="InterPro" id="IPR057710">
    <property type="entry name" value="DUF7950"/>
</dbReference>
<comment type="caution">
    <text evidence="3">The sequence shown here is derived from an EMBL/GenBank/DDBJ whole genome shotgun (WGS) entry which is preliminary data.</text>
</comment>
<evidence type="ECO:0000259" key="2">
    <source>
        <dbReference type="Pfam" id="PF25821"/>
    </source>
</evidence>
<dbReference type="AlphaFoldDB" id="A0ABD3A349"/>
<proteinExistence type="predicted"/>
<protein>
    <recommendedName>
        <fullName evidence="2">DUF7950 domain-containing protein</fullName>
    </recommendedName>
</protein>
<dbReference type="Pfam" id="PF25821">
    <property type="entry name" value="DUF7950"/>
    <property type="match status" value="1"/>
</dbReference>
<dbReference type="Proteomes" id="UP001630127">
    <property type="component" value="Unassembled WGS sequence"/>
</dbReference>
<dbReference type="PANTHER" id="PTHR33595">
    <property type="entry name" value="VON WILLEBRAND FACTOR A DOMAIN PROTEIN"/>
    <property type="match status" value="1"/>
</dbReference>
<feature type="compositionally biased region" description="Basic residues" evidence="1">
    <location>
        <begin position="67"/>
        <end position="82"/>
    </location>
</feature>
<sequence>MPRVRSSGRKKGSCSLSDNYSTVNQMMMVRFRPIAPKPIDGQAVPCTEILQEKTNGKSAKRKYARIRRNKQYSNTKRKRRSNRISPVVESPTLTTEKSLVTLQLLPKGKSNEEEGLKNDEEVWINAEEDTNEYQTYNDDFADSDEKVVMQRPSTIIESWVIVERVMTNTMCMKEDGIGLIGFSDEDKINNLKIDSCPGFVSDSAGKVQWVNEAYKTFVCRQEDKEHQDYQPITELAVQVVAKEDQLPYSYPLFSCTVRFEYALGGRKSSRIVVPCDVWRMEFGGFAWKLDIKASLSLGLQPY</sequence>
<dbReference type="PANTHER" id="PTHR33595:SF4">
    <property type="entry name" value="EMB|CAB62340.1"/>
    <property type="match status" value="1"/>
</dbReference>